<feature type="non-terminal residue" evidence="1">
    <location>
        <position position="357"/>
    </location>
</feature>
<dbReference type="EMBL" id="BQXS01012219">
    <property type="protein sequence ID" value="GKT20394.1"/>
    <property type="molecule type" value="Genomic_DNA"/>
</dbReference>
<sequence>DAPGRRTVMQHHLQRVIRQMGRRVSADDILRPILNAFVPPLTQVMEYGLKEEDMYKFQDAIVDLSERPDIISSSLWPYLECVLAIRGQNIEEERNKIAQMEHGKDLGFDLSSVKFGEDDIVTKTSQEGVFAVRTQLPPLTRSGEFELITGLVSTDEAFFLTHQADQLPLVDQLKYHIQCAVNCSIGPWEALHAYETNFNRSYNISIDLLKDDITGLNEEQLALRKRVLGFNPSLSPLIRFVCSLADNEYLWKDIEGSLRHALAVAVALIHRVAMKLPILKANDSLGVDRLALLMDELFTLLKTSTGVVRLVMSTSSATQTIRTSLLKVVAQVLTQLSAVKYEYEFNYGDAKRTKRND</sequence>
<dbReference type="Proteomes" id="UP001057375">
    <property type="component" value="Unassembled WGS sequence"/>
</dbReference>
<proteinExistence type="predicted"/>
<comment type="caution">
    <text evidence="1">The sequence shown here is derived from an EMBL/GenBank/DDBJ whole genome shotgun (WGS) entry which is preliminary data.</text>
</comment>
<feature type="non-terminal residue" evidence="1">
    <location>
        <position position="1"/>
    </location>
</feature>
<evidence type="ECO:0000313" key="1">
    <source>
        <dbReference type="EMBL" id="GKT20394.1"/>
    </source>
</evidence>
<protein>
    <submittedName>
        <fullName evidence="1">Uncharacterized protein</fullName>
    </submittedName>
</protein>
<evidence type="ECO:0000313" key="2">
    <source>
        <dbReference type="Proteomes" id="UP001057375"/>
    </source>
</evidence>
<name>A0ABQ5JX03_9EUKA</name>
<reference evidence="1" key="1">
    <citation type="submission" date="2022-03" db="EMBL/GenBank/DDBJ databases">
        <title>Draft genome sequence of Aduncisulcus paluster, a free-living microaerophilic Fornicata.</title>
        <authorList>
            <person name="Yuyama I."/>
            <person name="Kume K."/>
            <person name="Tamura T."/>
            <person name="Inagaki Y."/>
            <person name="Hashimoto T."/>
        </authorList>
    </citation>
    <scope>NUCLEOTIDE SEQUENCE</scope>
    <source>
        <strain evidence="1">NY0171</strain>
    </source>
</reference>
<keyword evidence="2" id="KW-1185">Reference proteome</keyword>
<organism evidence="1 2">
    <name type="scientific">Aduncisulcus paluster</name>
    <dbReference type="NCBI Taxonomy" id="2918883"/>
    <lineage>
        <taxon>Eukaryota</taxon>
        <taxon>Metamonada</taxon>
        <taxon>Carpediemonas-like organisms</taxon>
        <taxon>Aduncisulcus</taxon>
    </lineage>
</organism>
<gene>
    <name evidence="1" type="ORF">ADUPG1_011718</name>
</gene>
<accession>A0ABQ5JX03</accession>